<dbReference type="AlphaFoldDB" id="A0A0F9JQR7"/>
<sequence length="91" mass="11409">MNYKKFDKEKRDKELKDFNLEKYIDDMESYRKECKIRDLIEMFRMVEKEEARLRDKLRKELLNIPIIQVRVVNLDKINPRTDKKQMKIDWE</sequence>
<evidence type="ECO:0000313" key="1">
    <source>
        <dbReference type="EMBL" id="KKM72013.1"/>
    </source>
</evidence>
<protein>
    <submittedName>
        <fullName evidence="1">Uncharacterized protein</fullName>
    </submittedName>
</protein>
<name>A0A0F9JQR7_9ZZZZ</name>
<organism evidence="1">
    <name type="scientific">marine sediment metagenome</name>
    <dbReference type="NCBI Taxonomy" id="412755"/>
    <lineage>
        <taxon>unclassified sequences</taxon>
        <taxon>metagenomes</taxon>
        <taxon>ecological metagenomes</taxon>
    </lineage>
</organism>
<gene>
    <name evidence="1" type="ORF">LCGC14_1424790</name>
</gene>
<dbReference type="EMBL" id="LAZR01009539">
    <property type="protein sequence ID" value="KKM72013.1"/>
    <property type="molecule type" value="Genomic_DNA"/>
</dbReference>
<accession>A0A0F9JQR7</accession>
<comment type="caution">
    <text evidence="1">The sequence shown here is derived from an EMBL/GenBank/DDBJ whole genome shotgun (WGS) entry which is preliminary data.</text>
</comment>
<proteinExistence type="predicted"/>
<reference evidence="1" key="1">
    <citation type="journal article" date="2015" name="Nature">
        <title>Complex archaea that bridge the gap between prokaryotes and eukaryotes.</title>
        <authorList>
            <person name="Spang A."/>
            <person name="Saw J.H."/>
            <person name="Jorgensen S.L."/>
            <person name="Zaremba-Niedzwiedzka K."/>
            <person name="Martijn J."/>
            <person name="Lind A.E."/>
            <person name="van Eijk R."/>
            <person name="Schleper C."/>
            <person name="Guy L."/>
            <person name="Ettema T.J."/>
        </authorList>
    </citation>
    <scope>NUCLEOTIDE SEQUENCE</scope>
</reference>